<evidence type="ECO:0000313" key="2">
    <source>
        <dbReference type="EMBL" id="WZN63179.1"/>
    </source>
</evidence>
<keyword evidence="3" id="KW-1185">Reference proteome</keyword>
<dbReference type="AlphaFoldDB" id="A0AAX4PAD2"/>
<feature type="chain" id="PRO_5043758056" evidence="1">
    <location>
        <begin position="22"/>
        <end position="113"/>
    </location>
</feature>
<sequence>MKTSMILLAVAMVALASTAQAAEHRKLQQTFPSITPLLPTAPTTAGPIPTDGINTAVTGTVTDFFADGGPGRLAPGADLDPLIANFYDGLYNYIAESTMNTFVRPGLTAVGRK</sequence>
<keyword evidence="1" id="KW-0732">Signal</keyword>
<evidence type="ECO:0000256" key="1">
    <source>
        <dbReference type="SAM" id="SignalP"/>
    </source>
</evidence>
<accession>A0AAX4PAD2</accession>
<protein>
    <submittedName>
        <fullName evidence="2">Uncharacterized protein</fullName>
    </submittedName>
</protein>
<gene>
    <name evidence="2" type="ORF">HKI87_07g47240</name>
</gene>
<feature type="signal peptide" evidence="1">
    <location>
        <begin position="1"/>
        <end position="21"/>
    </location>
</feature>
<evidence type="ECO:0000313" key="3">
    <source>
        <dbReference type="Proteomes" id="UP001472866"/>
    </source>
</evidence>
<dbReference type="Proteomes" id="UP001472866">
    <property type="component" value="Chromosome 07"/>
</dbReference>
<name>A0AAX4PAD2_9CHLO</name>
<dbReference type="EMBL" id="CP151507">
    <property type="protein sequence ID" value="WZN63179.1"/>
    <property type="molecule type" value="Genomic_DNA"/>
</dbReference>
<proteinExistence type="predicted"/>
<reference evidence="2 3" key="1">
    <citation type="submission" date="2024-03" db="EMBL/GenBank/DDBJ databases">
        <title>Complete genome sequence of the green alga Chloropicon roscoffensis RCC1871.</title>
        <authorList>
            <person name="Lemieux C."/>
            <person name="Pombert J.-F."/>
            <person name="Otis C."/>
            <person name="Turmel M."/>
        </authorList>
    </citation>
    <scope>NUCLEOTIDE SEQUENCE [LARGE SCALE GENOMIC DNA]</scope>
    <source>
        <strain evidence="2 3">RCC1871</strain>
    </source>
</reference>
<organism evidence="2 3">
    <name type="scientific">Chloropicon roscoffensis</name>
    <dbReference type="NCBI Taxonomy" id="1461544"/>
    <lineage>
        <taxon>Eukaryota</taxon>
        <taxon>Viridiplantae</taxon>
        <taxon>Chlorophyta</taxon>
        <taxon>Chloropicophyceae</taxon>
        <taxon>Chloropicales</taxon>
        <taxon>Chloropicaceae</taxon>
        <taxon>Chloropicon</taxon>
    </lineage>
</organism>